<dbReference type="PANTHER" id="PTHR10202:SF13">
    <property type="entry name" value="PRESENILIN HOMOLOG"/>
    <property type="match status" value="1"/>
</dbReference>
<comment type="similarity">
    <text evidence="1 8">Belongs to the peptidase A22A family.</text>
</comment>
<evidence type="ECO:0000256" key="5">
    <source>
        <dbReference type="ARBA" id="ARBA00022989"/>
    </source>
</evidence>
<keyword evidence="3 8" id="KW-0256">Endoplasmic reticulum</keyword>
<comment type="function">
    <text evidence="8">Probable subunit of the gamma-secretase complex, an endoprotease complex that catalyzes the intramembrane cleavage of integral membrane proteins such as Notch receptors.</text>
</comment>
<name>G0UTQ1_TRYCI</name>
<dbReference type="GO" id="GO:0016485">
    <property type="term" value="P:protein processing"/>
    <property type="evidence" value="ECO:0007669"/>
    <property type="project" value="InterPro"/>
</dbReference>
<evidence type="ECO:0000256" key="4">
    <source>
        <dbReference type="ARBA" id="ARBA00022976"/>
    </source>
</evidence>
<dbReference type="AlphaFoldDB" id="G0UTQ1"/>
<dbReference type="InterPro" id="IPR001108">
    <property type="entry name" value="Peptidase_A22A"/>
</dbReference>
<keyword evidence="4 8" id="KW-0914">Notch signaling pathway</keyword>
<dbReference type="Pfam" id="PF01080">
    <property type="entry name" value="Presenilin"/>
    <property type="match status" value="1"/>
</dbReference>
<comment type="subcellular location">
    <subcellularLocation>
        <location evidence="8">Endoplasmic reticulum membrane</location>
        <topology evidence="8">Multi-pass membrane protein</topology>
    </subcellularLocation>
    <subcellularLocation>
        <location evidence="8">Golgi apparatus membrane</location>
        <topology evidence="8">Multi-pass membrane protein</topology>
    </subcellularLocation>
</comment>
<dbReference type="InterPro" id="IPR006639">
    <property type="entry name" value="Preselin/SPP"/>
</dbReference>
<keyword evidence="2 8" id="KW-0812">Transmembrane</keyword>
<feature type="transmembrane region" description="Helical" evidence="8">
    <location>
        <begin position="67"/>
        <end position="91"/>
    </location>
</feature>
<keyword evidence="8" id="KW-0645">Protease</keyword>
<evidence type="ECO:0000256" key="1">
    <source>
        <dbReference type="ARBA" id="ARBA00008604"/>
    </source>
</evidence>
<feature type="transmembrane region" description="Helical" evidence="8">
    <location>
        <begin position="307"/>
        <end position="328"/>
    </location>
</feature>
<dbReference type="Gene3D" id="1.10.472.100">
    <property type="entry name" value="Presenilin"/>
    <property type="match status" value="1"/>
</dbReference>
<reference evidence="9" key="1">
    <citation type="journal article" date="2012" name="Proc. Natl. Acad. Sci. U.S.A.">
        <title>Antigenic diversity is generated by distinct evolutionary mechanisms in African trypanosome species.</title>
        <authorList>
            <person name="Jackson A.P."/>
            <person name="Berry A."/>
            <person name="Aslett M."/>
            <person name="Allison H.C."/>
            <person name="Burton P."/>
            <person name="Vavrova-Anderson J."/>
            <person name="Brown R."/>
            <person name="Browne H."/>
            <person name="Corton N."/>
            <person name="Hauser H."/>
            <person name="Gamble J."/>
            <person name="Gilderthorp R."/>
            <person name="Marcello L."/>
            <person name="McQuillan J."/>
            <person name="Otto T.D."/>
            <person name="Quail M.A."/>
            <person name="Sanders M.J."/>
            <person name="van Tonder A."/>
            <person name="Ginger M.L."/>
            <person name="Field M.C."/>
            <person name="Barry J.D."/>
            <person name="Hertz-Fowler C."/>
            <person name="Berriman M."/>
        </authorList>
    </citation>
    <scope>NUCLEOTIDE SEQUENCE</scope>
    <source>
        <strain evidence="9">IL3000</strain>
    </source>
</reference>
<feature type="transmembrane region" description="Helical" evidence="8">
    <location>
        <begin position="133"/>
        <end position="154"/>
    </location>
</feature>
<dbReference type="GO" id="GO:0006509">
    <property type="term" value="P:membrane protein ectodomain proteolysis"/>
    <property type="evidence" value="ECO:0007669"/>
    <property type="project" value="TreeGrafter"/>
</dbReference>
<sequence>MVQKTLRSDAVAHLLGKRAMSLLLPVMLTLLLVSWSVVSLQSVIGRSTSPLLLVDTDVNNSSSMEKLSFSVLNALAVVGIIVVLTFIMLMLYKCGCEIVLYVWLGVSIAIMLSVTLGLYIALVCARFHIPYDFITMAVVLWNVAVVGLISIFYYSHPMIRQAYLIVISSIVAWSATVLPDWTTWCLLVAVAIYDIIAVLCPYGPLRLFVEEADKRKRPIPALIYDSDTRIDVASSPSGNYAQIVDVAAGDSKREERNATHTRKKQESSVRSDILRLLCSSPFKLGLGDFVFYGLLCGNAIRYHYIPWMMSTIAILIGLVGTLLCLILFRERLVALPALPISIALGVVAYFSSRFLIVPLDWFATLSVLAL</sequence>
<dbReference type="GO" id="GO:0070765">
    <property type="term" value="C:gamma-secretase complex"/>
    <property type="evidence" value="ECO:0007669"/>
    <property type="project" value="TreeGrafter"/>
</dbReference>
<dbReference type="EC" id="3.4.23.-" evidence="8"/>
<feature type="transmembrane region" description="Helical" evidence="8">
    <location>
        <begin position="98"/>
        <end position="121"/>
    </location>
</feature>
<evidence type="ECO:0000313" key="9">
    <source>
        <dbReference type="EMBL" id="CCC92765.1"/>
    </source>
</evidence>
<dbReference type="EMBL" id="HE575322">
    <property type="protein sequence ID" value="CCC92765.1"/>
    <property type="molecule type" value="Genomic_DNA"/>
</dbReference>
<evidence type="ECO:0000256" key="7">
    <source>
        <dbReference type="ARBA" id="ARBA00023136"/>
    </source>
</evidence>
<proteinExistence type="inferred from homology"/>
<organism evidence="9">
    <name type="scientific">Trypanosoma congolense (strain IL3000)</name>
    <dbReference type="NCBI Taxonomy" id="1068625"/>
    <lineage>
        <taxon>Eukaryota</taxon>
        <taxon>Discoba</taxon>
        <taxon>Euglenozoa</taxon>
        <taxon>Kinetoplastea</taxon>
        <taxon>Metakinetoplastina</taxon>
        <taxon>Trypanosomatida</taxon>
        <taxon>Trypanosomatidae</taxon>
        <taxon>Trypanosoma</taxon>
        <taxon>Nannomonas</taxon>
    </lineage>
</organism>
<dbReference type="VEuPathDB" id="TriTrypDB:TcIL3000_9_1620"/>
<evidence type="ECO:0000256" key="6">
    <source>
        <dbReference type="ARBA" id="ARBA00023034"/>
    </source>
</evidence>
<keyword evidence="5 8" id="KW-1133">Transmembrane helix</keyword>
<feature type="transmembrane region" description="Helical" evidence="8">
    <location>
        <begin position="184"/>
        <end position="209"/>
    </location>
</feature>
<dbReference type="GO" id="GO:0007219">
    <property type="term" value="P:Notch signaling pathway"/>
    <property type="evidence" value="ECO:0007669"/>
    <property type="project" value="UniProtKB-KW"/>
</dbReference>
<keyword evidence="8" id="KW-0378">Hydrolase</keyword>
<dbReference type="GO" id="GO:0042500">
    <property type="term" value="F:aspartic endopeptidase activity, intramembrane cleaving"/>
    <property type="evidence" value="ECO:0007669"/>
    <property type="project" value="InterPro"/>
</dbReference>
<dbReference type="GO" id="GO:0000139">
    <property type="term" value="C:Golgi membrane"/>
    <property type="evidence" value="ECO:0007669"/>
    <property type="project" value="UniProtKB-SubCell"/>
</dbReference>
<feature type="transmembrane region" description="Helical" evidence="8">
    <location>
        <begin position="273"/>
        <end position="295"/>
    </location>
</feature>
<dbReference type="SMART" id="SM00730">
    <property type="entry name" value="PSN"/>
    <property type="match status" value="1"/>
</dbReference>
<dbReference type="InterPro" id="IPR042524">
    <property type="entry name" value="Presenilin_C"/>
</dbReference>
<keyword evidence="7 8" id="KW-0472">Membrane</keyword>
<gene>
    <name evidence="9" type="ORF">TCIL3000_9_1620</name>
</gene>
<comment type="domain">
    <text evidence="8">The PAL motif is required for normal active site conformation.</text>
</comment>
<comment type="subunit">
    <text evidence="8">Homodimer.</text>
</comment>
<keyword evidence="6 8" id="KW-0333">Golgi apparatus</keyword>
<feature type="transmembrane region" description="Helical" evidence="8">
    <location>
        <begin position="335"/>
        <end position="356"/>
    </location>
</feature>
<feature type="transmembrane region" description="Helical" evidence="8">
    <location>
        <begin position="21"/>
        <end position="44"/>
    </location>
</feature>
<dbReference type="GO" id="GO:0005789">
    <property type="term" value="C:endoplasmic reticulum membrane"/>
    <property type="evidence" value="ECO:0007669"/>
    <property type="project" value="UniProtKB-SubCell"/>
</dbReference>
<dbReference type="PANTHER" id="PTHR10202">
    <property type="entry name" value="PRESENILIN"/>
    <property type="match status" value="1"/>
</dbReference>
<feature type="transmembrane region" description="Helical" evidence="8">
    <location>
        <begin position="161"/>
        <end position="178"/>
    </location>
</feature>
<dbReference type="PRINTS" id="PR01072">
    <property type="entry name" value="PRESENILIN"/>
</dbReference>
<protein>
    <recommendedName>
        <fullName evidence="8">Presenilin</fullName>
        <ecNumber evidence="8">3.4.23.-</ecNumber>
    </recommendedName>
</protein>
<evidence type="ECO:0000256" key="3">
    <source>
        <dbReference type="ARBA" id="ARBA00022824"/>
    </source>
</evidence>
<evidence type="ECO:0000256" key="2">
    <source>
        <dbReference type="ARBA" id="ARBA00022692"/>
    </source>
</evidence>
<accession>G0UTQ1</accession>
<evidence type="ECO:0000256" key="8">
    <source>
        <dbReference type="RuleBase" id="RU361148"/>
    </source>
</evidence>